<evidence type="ECO:0000313" key="1">
    <source>
        <dbReference type="EMBL" id="NHN24511.1"/>
    </source>
</evidence>
<dbReference type="SUPFAM" id="SSF49464">
    <property type="entry name" value="Carboxypeptidase regulatory domain-like"/>
    <property type="match status" value="1"/>
</dbReference>
<evidence type="ECO:0000313" key="2">
    <source>
        <dbReference type="Proteomes" id="UP000817854"/>
    </source>
</evidence>
<dbReference type="EMBL" id="VEVQ02000001">
    <property type="protein sequence ID" value="NHN24511.1"/>
    <property type="molecule type" value="Genomic_DNA"/>
</dbReference>
<name>A0ABX0IMQ4_9FLAO</name>
<reference evidence="1 2" key="3">
    <citation type="submission" date="2020-02" db="EMBL/GenBank/DDBJ databases">
        <title>Flavobacterium profundi sp. nov., isolated from a deep-sea seamount.</title>
        <authorList>
            <person name="Zhang D.-C."/>
        </authorList>
    </citation>
    <scope>NUCLEOTIDE SEQUENCE [LARGE SCALE GENOMIC DNA]</scope>
    <source>
        <strain evidence="1 2">EC11</strain>
    </source>
</reference>
<dbReference type="Pfam" id="PF13715">
    <property type="entry name" value="CarbopepD_reg_2"/>
    <property type="match status" value="1"/>
</dbReference>
<protein>
    <recommendedName>
        <fullName evidence="3">TonB-dependent receptor SusC</fullName>
    </recommendedName>
</protein>
<organism evidence="1 2">
    <name type="scientific">Flavobacterium jejuense</name>
    <dbReference type="NCBI Taxonomy" id="1544455"/>
    <lineage>
        <taxon>Bacteria</taxon>
        <taxon>Pseudomonadati</taxon>
        <taxon>Bacteroidota</taxon>
        <taxon>Flavobacteriia</taxon>
        <taxon>Flavobacteriales</taxon>
        <taxon>Flavobacteriaceae</taxon>
        <taxon>Flavobacterium</taxon>
    </lineage>
</organism>
<accession>A0ABX0IMQ4</accession>
<dbReference type="Gene3D" id="2.60.40.1120">
    <property type="entry name" value="Carboxypeptidase-like, regulatory domain"/>
    <property type="match status" value="1"/>
</dbReference>
<gene>
    <name evidence="1" type="ORF">FIA58_002380</name>
</gene>
<dbReference type="InterPro" id="IPR008969">
    <property type="entry name" value="CarboxyPept-like_regulatory"/>
</dbReference>
<evidence type="ECO:0008006" key="3">
    <source>
        <dbReference type="Google" id="ProtNLM"/>
    </source>
</evidence>
<reference evidence="1 2" key="2">
    <citation type="submission" date="2019-05" db="EMBL/GenBank/DDBJ databases">
        <authorList>
            <person name="Lianzixin W."/>
        </authorList>
    </citation>
    <scope>NUCLEOTIDE SEQUENCE [LARGE SCALE GENOMIC DNA]</scope>
    <source>
        <strain evidence="1 2">EC11</strain>
    </source>
</reference>
<reference evidence="2" key="1">
    <citation type="submission" date="2019-05" db="EMBL/GenBank/DDBJ databases">
        <title>Flavobacterium profundi sp. nov., isolated from a deep-sea seamount.</title>
        <authorList>
            <person name="Zhang D.-C."/>
        </authorList>
    </citation>
    <scope>NUCLEOTIDE SEQUENCE [LARGE SCALE GENOMIC DNA]</scope>
    <source>
        <strain evidence="2">EC11</strain>
    </source>
</reference>
<dbReference type="RefSeq" id="WP_140959643.1">
    <property type="nucleotide sequence ID" value="NZ_VEVQ02000001.1"/>
</dbReference>
<keyword evidence="2" id="KW-1185">Reference proteome</keyword>
<sequence length="341" mass="39459">MKQLFIFLGYLFCITTVFSQIKIEGNVTNTSKEALFGASVYVDGTTIGTVTDENGFFSLTIPSNINSVLVFSYFGYSTKYQDISPKLTRINTVLIEDVKELKEVVVQQNRFSRKQMLQLFREQFLGTNKAGSNCVIENEDELYFDYDNKSFVFKAYSDKPLLISNAYLSYKIQFQLVDFECEFYKLSINSSDILSALYAGTSFFTDIDTDKKYLKRREKSYEGSSLQFFRNLVSNKWGKDDFLLFEGSFMTNPTEHFKVTIEKEGIYKINVTKQPKKFNKKGFIAAFNILHDKKEQSKITFFTNTFYVDSYGLFSEYDKIYFSGDITKRKVGDMLPSNYGL</sequence>
<dbReference type="Proteomes" id="UP000817854">
    <property type="component" value="Unassembled WGS sequence"/>
</dbReference>
<comment type="caution">
    <text evidence="1">The sequence shown here is derived from an EMBL/GenBank/DDBJ whole genome shotgun (WGS) entry which is preliminary data.</text>
</comment>
<proteinExistence type="predicted"/>